<keyword evidence="5" id="KW-0663">Pyridoxal phosphate</keyword>
<evidence type="ECO:0000256" key="6">
    <source>
        <dbReference type="RuleBase" id="RU000481"/>
    </source>
</evidence>
<dbReference type="GO" id="GO:0030170">
    <property type="term" value="F:pyridoxal phosphate binding"/>
    <property type="evidence" value="ECO:0007669"/>
    <property type="project" value="InterPro"/>
</dbReference>
<dbReference type="STRING" id="1802407.A3I40_01155"/>
<dbReference type="Proteomes" id="UP000178723">
    <property type="component" value="Unassembled WGS sequence"/>
</dbReference>
<comment type="similarity">
    <text evidence="2 6">Belongs to the class-I pyridoxal-phosphate-dependent aminotransferase family.</text>
</comment>
<evidence type="ECO:0000256" key="4">
    <source>
        <dbReference type="ARBA" id="ARBA00022679"/>
    </source>
</evidence>
<dbReference type="InterPro" id="IPR015421">
    <property type="entry name" value="PyrdxlP-dep_Trfase_major"/>
</dbReference>
<name>A0A1F7VAS3_9BACT</name>
<keyword evidence="3 6" id="KW-0032">Aminotransferase</keyword>
<evidence type="ECO:0000259" key="7">
    <source>
        <dbReference type="Pfam" id="PF00155"/>
    </source>
</evidence>
<organism evidence="8 9">
    <name type="scientific">Candidatus Uhrbacteria bacterium RIFCSPLOWO2_02_FULL_48_12</name>
    <dbReference type="NCBI Taxonomy" id="1802407"/>
    <lineage>
        <taxon>Bacteria</taxon>
        <taxon>Candidatus Uhriibacteriota</taxon>
    </lineage>
</organism>
<dbReference type="PROSITE" id="PS00105">
    <property type="entry name" value="AA_TRANSFER_CLASS_1"/>
    <property type="match status" value="1"/>
</dbReference>
<keyword evidence="4 6" id="KW-0808">Transferase</keyword>
<dbReference type="EC" id="2.6.1.-" evidence="6"/>
<sequence length="390" mass="43639">MSLGDTIELSLIKQMELLAAQRQGVVSLAQGIPSFDTPESIKKRAMEAINDGRAAAYSLTSGLSDLREEIEEDLERGGMFYDFEKEIIVTAGSIEAISATLLAVLESNDEVLLPSPTYASYIQAIRVARGVPVFVPLDESRGWLLDPDNFQKRLTAKTRAILLCNPNNPTGSVFASRDLVKIGELAKEHNLIIISDEVYKDFIFDATIKENYFTLASLPAFRKQVVRIFSFSKAYAMTGWRIGYLHTDRDLAQRILKIHDSLVTCAPVVSQYAAMAALRLKPDDLQVYMDEYKIRRQILCDGLDKLSDYLSYIPPLATYFVFPKINTKMTANYAGSLVLAKELLERANLAVVPGIAFGPAGEDHLRLSFGRTRYDIEEGIKRLQLFFKNT</sequence>
<dbReference type="PANTHER" id="PTHR46383:SF1">
    <property type="entry name" value="ASPARTATE AMINOTRANSFERASE"/>
    <property type="match status" value="1"/>
</dbReference>
<proteinExistence type="inferred from homology"/>
<dbReference type="InterPro" id="IPR004839">
    <property type="entry name" value="Aminotransferase_I/II_large"/>
</dbReference>
<evidence type="ECO:0000313" key="9">
    <source>
        <dbReference type="Proteomes" id="UP000178723"/>
    </source>
</evidence>
<dbReference type="SUPFAM" id="SSF53383">
    <property type="entry name" value="PLP-dependent transferases"/>
    <property type="match status" value="1"/>
</dbReference>
<comment type="cofactor">
    <cofactor evidence="1 6">
        <name>pyridoxal 5'-phosphate</name>
        <dbReference type="ChEBI" id="CHEBI:597326"/>
    </cofactor>
</comment>
<dbReference type="Gene3D" id="3.40.640.10">
    <property type="entry name" value="Type I PLP-dependent aspartate aminotransferase-like (Major domain)"/>
    <property type="match status" value="1"/>
</dbReference>
<dbReference type="InterPro" id="IPR050596">
    <property type="entry name" value="AspAT/PAT-like"/>
</dbReference>
<dbReference type="InterPro" id="IPR004838">
    <property type="entry name" value="NHTrfase_class1_PyrdxlP-BS"/>
</dbReference>
<dbReference type="CDD" id="cd00609">
    <property type="entry name" value="AAT_like"/>
    <property type="match status" value="1"/>
</dbReference>
<evidence type="ECO:0000256" key="1">
    <source>
        <dbReference type="ARBA" id="ARBA00001933"/>
    </source>
</evidence>
<comment type="caution">
    <text evidence="8">The sequence shown here is derived from an EMBL/GenBank/DDBJ whole genome shotgun (WGS) entry which is preliminary data.</text>
</comment>
<dbReference type="AlphaFoldDB" id="A0A1F7VAS3"/>
<feature type="domain" description="Aminotransferase class I/classII large" evidence="7">
    <location>
        <begin position="25"/>
        <end position="383"/>
    </location>
</feature>
<evidence type="ECO:0000256" key="5">
    <source>
        <dbReference type="ARBA" id="ARBA00022898"/>
    </source>
</evidence>
<dbReference type="Pfam" id="PF00155">
    <property type="entry name" value="Aminotran_1_2"/>
    <property type="match status" value="1"/>
</dbReference>
<evidence type="ECO:0000313" key="8">
    <source>
        <dbReference type="EMBL" id="OGL87513.1"/>
    </source>
</evidence>
<evidence type="ECO:0000256" key="2">
    <source>
        <dbReference type="ARBA" id="ARBA00007441"/>
    </source>
</evidence>
<accession>A0A1F7VAS3</accession>
<gene>
    <name evidence="8" type="ORF">A3I40_01155</name>
</gene>
<dbReference type="InterPro" id="IPR015424">
    <property type="entry name" value="PyrdxlP-dep_Trfase"/>
</dbReference>
<dbReference type="EMBL" id="MGEP01000003">
    <property type="protein sequence ID" value="OGL87513.1"/>
    <property type="molecule type" value="Genomic_DNA"/>
</dbReference>
<dbReference type="Gene3D" id="3.90.1150.10">
    <property type="entry name" value="Aspartate Aminotransferase, domain 1"/>
    <property type="match status" value="1"/>
</dbReference>
<dbReference type="GO" id="GO:0006520">
    <property type="term" value="P:amino acid metabolic process"/>
    <property type="evidence" value="ECO:0007669"/>
    <property type="project" value="InterPro"/>
</dbReference>
<dbReference type="PANTHER" id="PTHR46383">
    <property type="entry name" value="ASPARTATE AMINOTRANSFERASE"/>
    <property type="match status" value="1"/>
</dbReference>
<dbReference type="PRINTS" id="PR00753">
    <property type="entry name" value="ACCSYNTHASE"/>
</dbReference>
<protein>
    <recommendedName>
        <fullName evidence="6">Aminotransferase</fullName>
        <ecNumber evidence="6">2.6.1.-</ecNumber>
    </recommendedName>
</protein>
<evidence type="ECO:0000256" key="3">
    <source>
        <dbReference type="ARBA" id="ARBA00022576"/>
    </source>
</evidence>
<reference evidence="8 9" key="1">
    <citation type="journal article" date="2016" name="Nat. Commun.">
        <title>Thousands of microbial genomes shed light on interconnected biogeochemical processes in an aquifer system.</title>
        <authorList>
            <person name="Anantharaman K."/>
            <person name="Brown C.T."/>
            <person name="Hug L.A."/>
            <person name="Sharon I."/>
            <person name="Castelle C.J."/>
            <person name="Probst A.J."/>
            <person name="Thomas B.C."/>
            <person name="Singh A."/>
            <person name="Wilkins M.J."/>
            <person name="Karaoz U."/>
            <person name="Brodie E.L."/>
            <person name="Williams K.H."/>
            <person name="Hubbard S.S."/>
            <person name="Banfield J.F."/>
        </authorList>
    </citation>
    <scope>NUCLEOTIDE SEQUENCE [LARGE SCALE GENOMIC DNA]</scope>
</reference>
<dbReference type="GO" id="GO:0008483">
    <property type="term" value="F:transaminase activity"/>
    <property type="evidence" value="ECO:0007669"/>
    <property type="project" value="UniProtKB-KW"/>
</dbReference>
<dbReference type="InterPro" id="IPR015422">
    <property type="entry name" value="PyrdxlP-dep_Trfase_small"/>
</dbReference>